<evidence type="ECO:0000259" key="14">
    <source>
        <dbReference type="Pfam" id="PF01113"/>
    </source>
</evidence>
<dbReference type="NCBIfam" id="TIGR00036">
    <property type="entry name" value="dapB"/>
    <property type="match status" value="1"/>
</dbReference>
<evidence type="ECO:0000256" key="4">
    <source>
        <dbReference type="ARBA" id="ARBA00022857"/>
    </source>
</evidence>
<keyword evidence="7 13" id="KW-0520">NAD</keyword>
<dbReference type="HAMAP" id="MF_00102">
    <property type="entry name" value="DapB"/>
    <property type="match status" value="1"/>
</dbReference>
<comment type="caution">
    <text evidence="13">Was originally thought to be a dihydrodipicolinate reductase (DHDPR), catalyzing the conversion of dihydrodipicolinate to tetrahydrodipicolinate. However, it was shown in E.coli that the substrate of the enzymatic reaction is not dihydrodipicolinate (DHDP) but in fact (2S,4S)-4-hydroxy-2,3,4,5-tetrahydrodipicolinic acid (HTPA), the product released by the DapA-catalyzed reaction.</text>
</comment>
<proteinExistence type="inferred from homology"/>
<keyword evidence="4 13" id="KW-0521">NADP</keyword>
<feature type="domain" description="Dihydrodipicolinate reductase N-terminal" evidence="14">
    <location>
        <begin position="4"/>
        <end position="120"/>
    </location>
</feature>
<dbReference type="GO" id="GO:0008839">
    <property type="term" value="F:4-hydroxy-tetrahydrodipicolinate reductase"/>
    <property type="evidence" value="ECO:0007669"/>
    <property type="project" value="UniProtKB-UniRule"/>
</dbReference>
<keyword evidence="17" id="KW-1185">Reference proteome</keyword>
<feature type="binding site" evidence="13">
    <location>
        <position position="151"/>
    </location>
    <ligand>
        <name>(S)-2,3,4,5-tetrahydrodipicolinate</name>
        <dbReference type="ChEBI" id="CHEBI:16845"/>
    </ligand>
</feature>
<evidence type="ECO:0000256" key="9">
    <source>
        <dbReference type="ARBA" id="ARBA00037922"/>
    </source>
</evidence>
<feature type="domain" description="Dihydrodipicolinate reductase C-terminal" evidence="15">
    <location>
        <begin position="123"/>
        <end position="260"/>
    </location>
</feature>
<evidence type="ECO:0000259" key="15">
    <source>
        <dbReference type="Pfam" id="PF05173"/>
    </source>
</evidence>
<comment type="pathway">
    <text evidence="9 13">Amino-acid biosynthesis; L-lysine biosynthesis via DAP pathway; (S)-tetrahydrodipicolinate from L-aspartate: step 4/4.</text>
</comment>
<dbReference type="PANTHER" id="PTHR20836:SF0">
    <property type="entry name" value="4-HYDROXY-TETRAHYDRODIPICOLINATE REDUCTASE 1, CHLOROPLASTIC-RELATED"/>
    <property type="match status" value="1"/>
</dbReference>
<dbReference type="InterPro" id="IPR022664">
    <property type="entry name" value="DapB_N_CS"/>
</dbReference>
<dbReference type="PANTHER" id="PTHR20836">
    <property type="entry name" value="DIHYDRODIPICOLINATE REDUCTASE"/>
    <property type="match status" value="1"/>
</dbReference>
<dbReference type="EC" id="1.17.1.8" evidence="10 13"/>
<dbReference type="GO" id="GO:0005829">
    <property type="term" value="C:cytosol"/>
    <property type="evidence" value="ECO:0007669"/>
    <property type="project" value="TreeGrafter"/>
</dbReference>
<dbReference type="Proteomes" id="UP000266258">
    <property type="component" value="Unassembled WGS sequence"/>
</dbReference>
<dbReference type="PIRSF" id="PIRSF000161">
    <property type="entry name" value="DHPR"/>
    <property type="match status" value="1"/>
</dbReference>
<accession>A0A3A1Y562</accession>
<gene>
    <name evidence="13" type="primary">dapB</name>
    <name evidence="16" type="ORF">CJP74_02050</name>
</gene>
<dbReference type="InterPro" id="IPR022663">
    <property type="entry name" value="DapB_C"/>
</dbReference>
<evidence type="ECO:0000256" key="1">
    <source>
        <dbReference type="ARBA" id="ARBA00006642"/>
    </source>
</evidence>
<dbReference type="OrthoDB" id="9790352at2"/>
<dbReference type="Pfam" id="PF01113">
    <property type="entry name" value="DapB_N"/>
    <property type="match status" value="1"/>
</dbReference>
<feature type="binding site" evidence="13">
    <location>
        <begin position="117"/>
        <end position="120"/>
    </location>
    <ligand>
        <name>NAD(+)</name>
        <dbReference type="ChEBI" id="CHEBI:57540"/>
    </ligand>
</feature>
<comment type="subunit">
    <text evidence="13">Homotetramer.</text>
</comment>
<dbReference type="GO" id="GO:0050661">
    <property type="term" value="F:NADP binding"/>
    <property type="evidence" value="ECO:0007669"/>
    <property type="project" value="UniProtKB-UniRule"/>
</dbReference>
<name>A0A3A1Y562_9GAMM</name>
<reference evidence="16 17" key="1">
    <citation type="submission" date="2017-08" db="EMBL/GenBank/DDBJ databases">
        <title>Reclassification of Bisgaard taxon 37 and 44.</title>
        <authorList>
            <person name="Christensen H."/>
        </authorList>
    </citation>
    <scope>NUCLEOTIDE SEQUENCE [LARGE SCALE GENOMIC DNA]</scope>
    <source>
        <strain evidence="16 17">B96_4</strain>
    </source>
</reference>
<dbReference type="EMBL" id="NRJH01000016">
    <property type="protein sequence ID" value="RIY33393.1"/>
    <property type="molecule type" value="Genomic_DNA"/>
</dbReference>
<evidence type="ECO:0000256" key="7">
    <source>
        <dbReference type="ARBA" id="ARBA00023027"/>
    </source>
</evidence>
<evidence type="ECO:0000256" key="13">
    <source>
        <dbReference type="HAMAP-Rule" id="MF_00102"/>
    </source>
</evidence>
<comment type="catalytic activity">
    <reaction evidence="12 13">
        <text>(S)-2,3,4,5-tetrahydrodipicolinate + NAD(+) + H2O = (2S,4S)-4-hydroxy-2,3,4,5-tetrahydrodipicolinate + NADH + H(+)</text>
        <dbReference type="Rhea" id="RHEA:35323"/>
        <dbReference type="ChEBI" id="CHEBI:15377"/>
        <dbReference type="ChEBI" id="CHEBI:15378"/>
        <dbReference type="ChEBI" id="CHEBI:16845"/>
        <dbReference type="ChEBI" id="CHEBI:57540"/>
        <dbReference type="ChEBI" id="CHEBI:57945"/>
        <dbReference type="ChEBI" id="CHEBI:67139"/>
        <dbReference type="EC" id="1.17.1.8"/>
    </reaction>
</comment>
<evidence type="ECO:0000256" key="3">
    <source>
        <dbReference type="ARBA" id="ARBA00022605"/>
    </source>
</evidence>
<evidence type="ECO:0000256" key="10">
    <source>
        <dbReference type="ARBA" id="ARBA00038983"/>
    </source>
</evidence>
<dbReference type="GO" id="GO:0019877">
    <property type="term" value="P:diaminopimelate biosynthetic process"/>
    <property type="evidence" value="ECO:0007669"/>
    <property type="project" value="UniProtKB-UniRule"/>
</dbReference>
<keyword evidence="6 13" id="KW-0560">Oxidoreductase</keyword>
<dbReference type="InterPro" id="IPR023940">
    <property type="entry name" value="DHDPR_bac"/>
</dbReference>
<dbReference type="InterPro" id="IPR000846">
    <property type="entry name" value="DapB_N"/>
</dbReference>
<evidence type="ECO:0000256" key="6">
    <source>
        <dbReference type="ARBA" id="ARBA00023002"/>
    </source>
</evidence>
<dbReference type="GO" id="GO:0051287">
    <property type="term" value="F:NAD binding"/>
    <property type="evidence" value="ECO:0007669"/>
    <property type="project" value="UniProtKB-UniRule"/>
</dbReference>
<dbReference type="Gene3D" id="3.40.50.720">
    <property type="entry name" value="NAD(P)-binding Rossmann-like Domain"/>
    <property type="match status" value="1"/>
</dbReference>
<evidence type="ECO:0000256" key="12">
    <source>
        <dbReference type="ARBA" id="ARBA00049396"/>
    </source>
</evidence>
<feature type="binding site" evidence="13">
    <location>
        <begin position="160"/>
        <end position="161"/>
    </location>
    <ligand>
        <name>(S)-2,3,4,5-tetrahydrodipicolinate</name>
        <dbReference type="ChEBI" id="CHEBI:16845"/>
    </ligand>
</feature>
<comment type="similarity">
    <text evidence="1 13">Belongs to the DapB family.</text>
</comment>
<organism evidence="16 17">
    <name type="scientific">Psittacicella melopsittaci</name>
    <dbReference type="NCBI Taxonomy" id="2028576"/>
    <lineage>
        <taxon>Bacteria</taxon>
        <taxon>Pseudomonadati</taxon>
        <taxon>Pseudomonadota</taxon>
        <taxon>Gammaproteobacteria</taxon>
        <taxon>Pasteurellales</taxon>
        <taxon>Psittacicellaceae</taxon>
        <taxon>Psittacicella</taxon>
    </lineage>
</organism>
<sequence>MTKRILIKGAAGRMGTNLIKTVASNPDTTLAYAVVHPEAPQLGQNVPEFAEVKYISDLSQATDFDVAIDFTSPESTLETLAHCQKLGKPLVIGTTGLNAEQKEKIQQASTSIPVVFAANFSVGMNLMFKLVEKAARVMGTYSDIEIIEAHHHNKVDAPSGTALALGEHICKALGRDLDEVAVKERNGLIGPRTKDEIGFSTIRAADVIGEHTVWFADIGERIELSHKVSDRITFARGAVHAALWLSQGPEAKLYDMTNVLGLDKL</sequence>
<comment type="caution">
    <text evidence="16">The sequence shown here is derived from an EMBL/GenBank/DDBJ whole genome shotgun (WGS) entry which is preliminary data.</text>
</comment>
<dbReference type="PROSITE" id="PS01298">
    <property type="entry name" value="DAPB"/>
    <property type="match status" value="1"/>
</dbReference>
<dbReference type="Gene3D" id="3.30.360.10">
    <property type="entry name" value="Dihydrodipicolinate Reductase, domain 2"/>
    <property type="match status" value="1"/>
</dbReference>
<keyword evidence="2 13" id="KW-0963">Cytoplasm</keyword>
<protein>
    <recommendedName>
        <fullName evidence="10 13">4-hydroxy-tetrahydrodipicolinate reductase</fullName>
        <shortName evidence="13">HTPA reductase</shortName>
        <ecNumber evidence="10 13">1.17.1.8</ecNumber>
    </recommendedName>
</protein>
<evidence type="ECO:0000256" key="11">
    <source>
        <dbReference type="ARBA" id="ARBA00049080"/>
    </source>
</evidence>
<comment type="caution">
    <text evidence="13">Lacks conserved residue(s) required for the propagation of feature annotation.</text>
</comment>
<evidence type="ECO:0000256" key="5">
    <source>
        <dbReference type="ARBA" id="ARBA00022915"/>
    </source>
</evidence>
<dbReference type="RefSeq" id="WP_119496618.1">
    <property type="nucleotide sequence ID" value="NZ_NRJH01000016.1"/>
</dbReference>
<feature type="active site" description="Proton donor" evidence="13">
    <location>
        <position position="154"/>
    </location>
</feature>
<dbReference type="GO" id="GO:0016726">
    <property type="term" value="F:oxidoreductase activity, acting on CH or CH2 groups, NAD or NADP as acceptor"/>
    <property type="evidence" value="ECO:0007669"/>
    <property type="project" value="UniProtKB-UniRule"/>
</dbReference>
<dbReference type="Pfam" id="PF05173">
    <property type="entry name" value="DapB_C"/>
    <property type="match status" value="1"/>
</dbReference>
<comment type="subcellular location">
    <subcellularLocation>
        <location evidence="13">Cytoplasm</location>
    </subcellularLocation>
</comment>
<keyword evidence="8 13" id="KW-0457">Lysine biosynthesis</keyword>
<feature type="binding site" evidence="13">
    <location>
        <begin position="93"/>
        <end position="95"/>
    </location>
    <ligand>
        <name>NAD(+)</name>
        <dbReference type="ChEBI" id="CHEBI:57540"/>
    </ligand>
</feature>
<dbReference type="UniPathway" id="UPA00034">
    <property type="reaction ID" value="UER00018"/>
</dbReference>
<comment type="catalytic activity">
    <reaction evidence="11 13">
        <text>(S)-2,3,4,5-tetrahydrodipicolinate + NADP(+) + H2O = (2S,4S)-4-hydroxy-2,3,4,5-tetrahydrodipicolinate + NADPH + H(+)</text>
        <dbReference type="Rhea" id="RHEA:35331"/>
        <dbReference type="ChEBI" id="CHEBI:15377"/>
        <dbReference type="ChEBI" id="CHEBI:15378"/>
        <dbReference type="ChEBI" id="CHEBI:16845"/>
        <dbReference type="ChEBI" id="CHEBI:57783"/>
        <dbReference type="ChEBI" id="CHEBI:58349"/>
        <dbReference type="ChEBI" id="CHEBI:67139"/>
        <dbReference type="EC" id="1.17.1.8"/>
    </reaction>
</comment>
<evidence type="ECO:0000256" key="2">
    <source>
        <dbReference type="ARBA" id="ARBA00022490"/>
    </source>
</evidence>
<evidence type="ECO:0000313" key="17">
    <source>
        <dbReference type="Proteomes" id="UP000266258"/>
    </source>
</evidence>
<comment type="function">
    <text evidence="13">Catalyzes the conversion of 4-hydroxy-tetrahydrodipicolinate (HTPA) to tetrahydrodipicolinate.</text>
</comment>
<keyword evidence="5 13" id="KW-0220">Diaminopimelate biosynthesis</keyword>
<evidence type="ECO:0000256" key="8">
    <source>
        <dbReference type="ARBA" id="ARBA00023154"/>
    </source>
</evidence>
<dbReference type="AlphaFoldDB" id="A0A3A1Y562"/>
<evidence type="ECO:0000313" key="16">
    <source>
        <dbReference type="EMBL" id="RIY33393.1"/>
    </source>
</evidence>
<dbReference type="SUPFAM" id="SSF51735">
    <property type="entry name" value="NAD(P)-binding Rossmann-fold domains"/>
    <property type="match status" value="1"/>
</dbReference>
<dbReference type="CDD" id="cd02274">
    <property type="entry name" value="DHDPR_N"/>
    <property type="match status" value="1"/>
</dbReference>
<dbReference type="InterPro" id="IPR036291">
    <property type="entry name" value="NAD(P)-bd_dom_sf"/>
</dbReference>
<dbReference type="SUPFAM" id="SSF55347">
    <property type="entry name" value="Glyceraldehyde-3-phosphate dehydrogenase-like, C-terminal domain"/>
    <property type="match status" value="1"/>
</dbReference>
<dbReference type="GO" id="GO:0009089">
    <property type="term" value="P:lysine biosynthetic process via diaminopimelate"/>
    <property type="evidence" value="ECO:0007669"/>
    <property type="project" value="UniProtKB-UniRule"/>
</dbReference>
<feature type="binding site" evidence="13">
    <location>
        <begin position="9"/>
        <end position="14"/>
    </location>
    <ligand>
        <name>NAD(+)</name>
        <dbReference type="ChEBI" id="CHEBI:57540"/>
    </ligand>
</feature>
<feature type="active site" description="Proton donor/acceptor" evidence="13">
    <location>
        <position position="150"/>
    </location>
</feature>
<keyword evidence="3 13" id="KW-0028">Amino-acid biosynthesis</keyword>
<dbReference type="FunFam" id="3.30.360.10:FF:000004">
    <property type="entry name" value="4-hydroxy-tetrahydrodipicolinate reductase"/>
    <property type="match status" value="1"/>
</dbReference>